<dbReference type="EMBL" id="ML986581">
    <property type="protein sequence ID" value="KAF2269695.1"/>
    <property type="molecule type" value="Genomic_DNA"/>
</dbReference>
<evidence type="ECO:0000256" key="1">
    <source>
        <dbReference type="ARBA" id="ARBA00005595"/>
    </source>
</evidence>
<dbReference type="InterPro" id="IPR007590">
    <property type="entry name" value="Saf4/Yju2"/>
</dbReference>
<accession>A0A9P4TQT9</accession>
<evidence type="ECO:0000256" key="2">
    <source>
        <dbReference type="SAM" id="MobiDB-lite"/>
    </source>
</evidence>
<dbReference type="AlphaFoldDB" id="A0A9P4TQT9"/>
<dbReference type="GO" id="GO:0000398">
    <property type="term" value="P:mRNA splicing, via spliceosome"/>
    <property type="evidence" value="ECO:0007669"/>
    <property type="project" value="InterPro"/>
</dbReference>
<protein>
    <submittedName>
        <fullName evidence="3">DUF572-domain-containing protein</fullName>
    </submittedName>
</protein>
<feature type="non-terminal residue" evidence="3">
    <location>
        <position position="354"/>
    </location>
</feature>
<feature type="compositionally biased region" description="Polar residues" evidence="2">
    <location>
        <begin position="317"/>
        <end position="328"/>
    </location>
</feature>
<gene>
    <name evidence="3" type="ORF">CC78DRAFT_528883</name>
</gene>
<dbReference type="OrthoDB" id="360327at2759"/>
<dbReference type="Pfam" id="PF04502">
    <property type="entry name" value="Saf4_Yju2"/>
    <property type="match status" value="1"/>
</dbReference>
<sequence length="354" mass="39579">MGRYYPPSDSPPGFNTTTHPLGSRARKLHSGILTVRFELPFAVWCQHCSPEILVGQGVRFNAEKKKVGTYYSTPVWSFRVKHTACGGWWEIRTDPAKSEYVVVSGARRREYGSGDQGSWAEVGGLDEQERDRRRNDAFAAFEGKKEDAVHQEERRERVEELLEWSEVWKDPYTMNQKLRKGFRLQRKAAEREESVKQALQDKFSVGFEVVEEAESDKVKAGLVEFGGQTGARNISDVSRGPMFKEKDVKVVPMPTATKKLKAEIAAEKSRLNLQQTLVGNTRANIDPFLESSTTGPSKLTPSLIPGFKRKRGVESSVDASNVSMTVTTPGRDLPTDHVSAKKPALPTALVDYDS</sequence>
<dbReference type="Proteomes" id="UP000800093">
    <property type="component" value="Unassembled WGS sequence"/>
</dbReference>
<keyword evidence="4" id="KW-1185">Reference proteome</keyword>
<dbReference type="GO" id="GO:0005684">
    <property type="term" value="C:U2-type spliceosomal complex"/>
    <property type="evidence" value="ECO:0007669"/>
    <property type="project" value="TreeGrafter"/>
</dbReference>
<dbReference type="PANTHER" id="PTHR12111:SF2">
    <property type="entry name" value="SPLICING FACTOR YJU2B-RELATED"/>
    <property type="match status" value="1"/>
</dbReference>
<organism evidence="3 4">
    <name type="scientific">Lojkania enalia</name>
    <dbReference type="NCBI Taxonomy" id="147567"/>
    <lineage>
        <taxon>Eukaryota</taxon>
        <taxon>Fungi</taxon>
        <taxon>Dikarya</taxon>
        <taxon>Ascomycota</taxon>
        <taxon>Pezizomycotina</taxon>
        <taxon>Dothideomycetes</taxon>
        <taxon>Pleosporomycetidae</taxon>
        <taxon>Pleosporales</taxon>
        <taxon>Pleosporales incertae sedis</taxon>
        <taxon>Lojkania</taxon>
    </lineage>
</organism>
<reference evidence="4" key="1">
    <citation type="journal article" date="2020" name="Stud. Mycol.">
        <title>101 Dothideomycetes genomes: A test case for predicting lifestyles and emergence of pathogens.</title>
        <authorList>
            <person name="Haridas S."/>
            <person name="Albert R."/>
            <person name="Binder M."/>
            <person name="Bloem J."/>
            <person name="LaButti K."/>
            <person name="Salamov A."/>
            <person name="Andreopoulos B."/>
            <person name="Baker S."/>
            <person name="Barry K."/>
            <person name="Bills G."/>
            <person name="Bluhm B."/>
            <person name="Cannon C."/>
            <person name="Castanera R."/>
            <person name="Culley D."/>
            <person name="Daum C."/>
            <person name="Ezra D."/>
            <person name="Gonzalez J."/>
            <person name="Henrissat B."/>
            <person name="Kuo A."/>
            <person name="Liang C."/>
            <person name="Lipzen A."/>
            <person name="Lutzoni F."/>
            <person name="Magnuson J."/>
            <person name="Mondo S."/>
            <person name="Nolan M."/>
            <person name="Ohm R."/>
            <person name="Pangilinan J."/>
            <person name="Park H.-J."/>
            <person name="Ramirez L."/>
            <person name="Alfaro M."/>
            <person name="Sun H."/>
            <person name="Tritt A."/>
            <person name="Yoshinaga Y."/>
            <person name="Zwiers L.-H."/>
            <person name="Turgeon B."/>
            <person name="Goodwin S."/>
            <person name="Spatafora J."/>
            <person name="Crous P."/>
            <person name="Grigoriev I."/>
        </authorList>
    </citation>
    <scope>NUCLEOTIDE SEQUENCE [LARGE SCALE GENOMIC DNA]</scope>
    <source>
        <strain evidence="4">CBS 304.66</strain>
    </source>
</reference>
<name>A0A9P4TQT9_9PLEO</name>
<dbReference type="PANTHER" id="PTHR12111">
    <property type="entry name" value="SPLICING FACTOR YJU2"/>
    <property type="match status" value="1"/>
</dbReference>
<proteinExistence type="inferred from homology"/>
<evidence type="ECO:0000313" key="3">
    <source>
        <dbReference type="EMBL" id="KAF2269695.1"/>
    </source>
</evidence>
<comment type="similarity">
    <text evidence="1">Belongs to the CWC16 family.</text>
</comment>
<feature type="region of interest" description="Disordered" evidence="2">
    <location>
        <begin position="314"/>
        <end position="354"/>
    </location>
</feature>
<evidence type="ECO:0000313" key="4">
    <source>
        <dbReference type="Proteomes" id="UP000800093"/>
    </source>
</evidence>
<feature type="region of interest" description="Disordered" evidence="2">
    <location>
        <begin position="1"/>
        <end position="21"/>
    </location>
</feature>
<comment type="caution">
    <text evidence="3">The sequence shown here is derived from an EMBL/GenBank/DDBJ whole genome shotgun (WGS) entry which is preliminary data.</text>
</comment>
<dbReference type="GO" id="GO:0071014">
    <property type="term" value="C:post-mRNA release spliceosomal complex"/>
    <property type="evidence" value="ECO:0007669"/>
    <property type="project" value="TreeGrafter"/>
</dbReference>